<keyword evidence="2" id="KW-1185">Reference proteome</keyword>
<evidence type="ECO:0000313" key="2">
    <source>
        <dbReference type="Proteomes" id="UP001054945"/>
    </source>
</evidence>
<dbReference type="AlphaFoldDB" id="A0AAV4XFM3"/>
<sequence>MEHGEWGEVHHPGLPYCPLTFSTLCSISPPHTTTGGVAVRSKTVVNPGDGFLPDTSLVLHSIFEVYLRRGGRGGKKKGCEEPSPLSIPQTIPALAESIDHFSVDAANELIVSRDVDSVKTSPCPPPLSASGVFVIARGVEGGEGVNWALCGANGRKSQLNVAVVL</sequence>
<name>A0AAV4XFM3_CAEEX</name>
<proteinExistence type="predicted"/>
<dbReference type="EMBL" id="BPLR01017662">
    <property type="protein sequence ID" value="GIY93463.1"/>
    <property type="molecule type" value="Genomic_DNA"/>
</dbReference>
<accession>A0AAV4XFM3</accession>
<reference evidence="1 2" key="1">
    <citation type="submission" date="2021-06" db="EMBL/GenBank/DDBJ databases">
        <title>Caerostris extrusa draft genome.</title>
        <authorList>
            <person name="Kono N."/>
            <person name="Arakawa K."/>
        </authorList>
    </citation>
    <scope>NUCLEOTIDE SEQUENCE [LARGE SCALE GENOMIC DNA]</scope>
</reference>
<gene>
    <name evidence="1" type="ORF">CEXT_126391</name>
</gene>
<organism evidence="1 2">
    <name type="scientific">Caerostris extrusa</name>
    <name type="common">Bark spider</name>
    <name type="synonym">Caerostris bankana</name>
    <dbReference type="NCBI Taxonomy" id="172846"/>
    <lineage>
        <taxon>Eukaryota</taxon>
        <taxon>Metazoa</taxon>
        <taxon>Ecdysozoa</taxon>
        <taxon>Arthropoda</taxon>
        <taxon>Chelicerata</taxon>
        <taxon>Arachnida</taxon>
        <taxon>Araneae</taxon>
        <taxon>Araneomorphae</taxon>
        <taxon>Entelegynae</taxon>
        <taxon>Araneoidea</taxon>
        <taxon>Araneidae</taxon>
        <taxon>Caerostris</taxon>
    </lineage>
</organism>
<comment type="caution">
    <text evidence="1">The sequence shown here is derived from an EMBL/GenBank/DDBJ whole genome shotgun (WGS) entry which is preliminary data.</text>
</comment>
<dbReference type="Proteomes" id="UP001054945">
    <property type="component" value="Unassembled WGS sequence"/>
</dbReference>
<protein>
    <submittedName>
        <fullName evidence="1">Uncharacterized protein</fullName>
    </submittedName>
</protein>
<evidence type="ECO:0000313" key="1">
    <source>
        <dbReference type="EMBL" id="GIY93463.1"/>
    </source>
</evidence>